<dbReference type="Gene3D" id="3.40.50.150">
    <property type="entry name" value="Vaccinia Virus protein VP39"/>
    <property type="match status" value="1"/>
</dbReference>
<dbReference type="EMBL" id="MWQY01000004">
    <property type="protein sequence ID" value="ORC36875.1"/>
    <property type="molecule type" value="Genomic_DNA"/>
</dbReference>
<evidence type="ECO:0000256" key="1">
    <source>
        <dbReference type="ARBA" id="ARBA00004496"/>
    </source>
</evidence>
<keyword evidence="9" id="KW-1185">Reference proteome</keyword>
<gene>
    <name evidence="7" type="primary">pcm</name>
    <name evidence="8" type="ORF">B4O97_04420</name>
</gene>
<accession>A0A1Y1S0I8</accession>
<dbReference type="InterPro" id="IPR029063">
    <property type="entry name" value="SAM-dependent_MTases_sf"/>
</dbReference>
<dbReference type="InterPro" id="IPR000682">
    <property type="entry name" value="PCMT"/>
</dbReference>
<dbReference type="CDD" id="cd02440">
    <property type="entry name" value="AdoMet_MTases"/>
    <property type="match status" value="1"/>
</dbReference>
<dbReference type="STRING" id="1963862.B4O97_04420"/>
<proteinExistence type="inferred from homology"/>
<dbReference type="FunFam" id="3.40.50.150:FF:000010">
    <property type="entry name" value="Protein-L-isoaspartate O-methyltransferase"/>
    <property type="match status" value="1"/>
</dbReference>
<dbReference type="GO" id="GO:0005737">
    <property type="term" value="C:cytoplasm"/>
    <property type="evidence" value="ECO:0007669"/>
    <property type="project" value="UniProtKB-SubCell"/>
</dbReference>
<dbReference type="HAMAP" id="MF_00090">
    <property type="entry name" value="PIMT"/>
    <property type="match status" value="1"/>
</dbReference>
<dbReference type="PROSITE" id="PS01279">
    <property type="entry name" value="PCMT"/>
    <property type="match status" value="1"/>
</dbReference>
<dbReference type="Pfam" id="PF01135">
    <property type="entry name" value="PCMT"/>
    <property type="match status" value="1"/>
</dbReference>
<comment type="subcellular location">
    <subcellularLocation>
        <location evidence="1 7">Cytoplasm</location>
    </subcellularLocation>
</comment>
<sequence>MLPLSYWDIRDPRVLEAIRIVPRERFVPPPLVDEAEEDRPLPIGKGQTISQPYIVAYMTEALKIDPQNRILEIGTGSGYQAAVLSVLAKRVYSMERIAELALSAGERLETLGYSNIMVRHGDGFSGWPEEAPFDRIMITAAVRSEPQELIGQLKPGGIMLFPQGGRSMQYLIRILKDSRGTCTRERLCPVVFVPFVRGMA</sequence>
<evidence type="ECO:0000313" key="8">
    <source>
        <dbReference type="EMBL" id="ORC36875.1"/>
    </source>
</evidence>
<reference evidence="8 9" key="1">
    <citation type="submission" date="2017-03" db="EMBL/GenBank/DDBJ databases">
        <title>Draft Genome sequence of Marispirochaeta sp. strain JC444.</title>
        <authorList>
            <person name="Shivani Y."/>
            <person name="Subhash Y."/>
            <person name="Sasikala C."/>
            <person name="Ramana C."/>
        </authorList>
    </citation>
    <scope>NUCLEOTIDE SEQUENCE [LARGE SCALE GENOMIC DNA]</scope>
    <source>
        <strain evidence="8 9">JC444</strain>
    </source>
</reference>
<keyword evidence="6 7" id="KW-0949">S-adenosyl-L-methionine</keyword>
<comment type="caution">
    <text evidence="8">The sequence shown here is derived from an EMBL/GenBank/DDBJ whole genome shotgun (WGS) entry which is preliminary data.</text>
</comment>
<dbReference type="GO" id="GO:0030091">
    <property type="term" value="P:protein repair"/>
    <property type="evidence" value="ECO:0007669"/>
    <property type="project" value="UniProtKB-UniRule"/>
</dbReference>
<dbReference type="RefSeq" id="WP_083048711.1">
    <property type="nucleotide sequence ID" value="NZ_MWQY01000004.1"/>
</dbReference>
<dbReference type="OrthoDB" id="9772751at2"/>
<dbReference type="EC" id="2.1.1.77" evidence="7"/>
<keyword evidence="4 7" id="KW-0489">Methyltransferase</keyword>
<dbReference type="GO" id="GO:0032259">
    <property type="term" value="P:methylation"/>
    <property type="evidence" value="ECO:0007669"/>
    <property type="project" value="UniProtKB-KW"/>
</dbReference>
<keyword evidence="5 7" id="KW-0808">Transferase</keyword>
<evidence type="ECO:0000256" key="5">
    <source>
        <dbReference type="ARBA" id="ARBA00022679"/>
    </source>
</evidence>
<dbReference type="NCBIfam" id="NF001453">
    <property type="entry name" value="PRK00312.1"/>
    <property type="match status" value="1"/>
</dbReference>
<comment type="similarity">
    <text evidence="2 7">Belongs to the methyltransferase superfamily. L-isoaspartyl/D-aspartyl protein methyltransferase family.</text>
</comment>
<dbReference type="PANTHER" id="PTHR11579:SF0">
    <property type="entry name" value="PROTEIN-L-ISOASPARTATE(D-ASPARTATE) O-METHYLTRANSFERASE"/>
    <property type="match status" value="1"/>
</dbReference>
<protein>
    <recommendedName>
        <fullName evidence="7">Protein-L-isoaspartate O-methyltransferase</fullName>
        <ecNumber evidence="7">2.1.1.77</ecNumber>
    </recommendedName>
    <alternativeName>
        <fullName evidence="7">L-isoaspartyl protein carboxyl methyltransferase</fullName>
    </alternativeName>
    <alternativeName>
        <fullName evidence="7">Protein L-isoaspartyl methyltransferase</fullName>
    </alternativeName>
    <alternativeName>
        <fullName evidence="7">Protein-beta-aspartate methyltransferase</fullName>
        <shortName evidence="7">PIMT</shortName>
    </alternativeName>
</protein>
<organism evidence="8 9">
    <name type="scientific">Marispirochaeta aestuarii</name>
    <dbReference type="NCBI Taxonomy" id="1963862"/>
    <lineage>
        <taxon>Bacteria</taxon>
        <taxon>Pseudomonadati</taxon>
        <taxon>Spirochaetota</taxon>
        <taxon>Spirochaetia</taxon>
        <taxon>Spirochaetales</taxon>
        <taxon>Spirochaetaceae</taxon>
        <taxon>Marispirochaeta</taxon>
    </lineage>
</organism>
<dbReference type="AlphaFoldDB" id="A0A1Y1S0I8"/>
<comment type="catalytic activity">
    <reaction evidence="7">
        <text>[protein]-L-isoaspartate + S-adenosyl-L-methionine = [protein]-L-isoaspartate alpha-methyl ester + S-adenosyl-L-homocysteine</text>
        <dbReference type="Rhea" id="RHEA:12705"/>
        <dbReference type="Rhea" id="RHEA-COMP:12143"/>
        <dbReference type="Rhea" id="RHEA-COMP:12144"/>
        <dbReference type="ChEBI" id="CHEBI:57856"/>
        <dbReference type="ChEBI" id="CHEBI:59789"/>
        <dbReference type="ChEBI" id="CHEBI:90596"/>
        <dbReference type="ChEBI" id="CHEBI:90598"/>
        <dbReference type="EC" id="2.1.1.77"/>
    </reaction>
</comment>
<evidence type="ECO:0000256" key="2">
    <source>
        <dbReference type="ARBA" id="ARBA00005369"/>
    </source>
</evidence>
<dbReference type="SUPFAM" id="SSF53335">
    <property type="entry name" value="S-adenosyl-L-methionine-dependent methyltransferases"/>
    <property type="match status" value="1"/>
</dbReference>
<keyword evidence="3 7" id="KW-0963">Cytoplasm</keyword>
<evidence type="ECO:0000256" key="7">
    <source>
        <dbReference type="HAMAP-Rule" id="MF_00090"/>
    </source>
</evidence>
<evidence type="ECO:0000256" key="3">
    <source>
        <dbReference type="ARBA" id="ARBA00022490"/>
    </source>
</evidence>
<evidence type="ECO:0000256" key="4">
    <source>
        <dbReference type="ARBA" id="ARBA00022603"/>
    </source>
</evidence>
<evidence type="ECO:0000313" key="9">
    <source>
        <dbReference type="Proteomes" id="UP000192343"/>
    </source>
</evidence>
<dbReference type="Proteomes" id="UP000192343">
    <property type="component" value="Unassembled WGS sequence"/>
</dbReference>
<comment type="function">
    <text evidence="7">Catalyzes the methyl esterification of L-isoaspartyl residues in peptides and proteins that result from spontaneous decomposition of normal L-aspartyl and L-asparaginyl residues. It plays a role in the repair and/or degradation of damaged proteins.</text>
</comment>
<evidence type="ECO:0000256" key="6">
    <source>
        <dbReference type="ARBA" id="ARBA00022691"/>
    </source>
</evidence>
<feature type="active site" evidence="7">
    <location>
        <position position="50"/>
    </location>
</feature>
<dbReference type="NCBIfam" id="TIGR00080">
    <property type="entry name" value="pimt"/>
    <property type="match status" value="1"/>
</dbReference>
<dbReference type="PANTHER" id="PTHR11579">
    <property type="entry name" value="PROTEIN-L-ISOASPARTATE O-METHYLTRANSFERASE"/>
    <property type="match status" value="1"/>
</dbReference>
<dbReference type="GO" id="GO:0004719">
    <property type="term" value="F:protein-L-isoaspartate (D-aspartate) O-methyltransferase activity"/>
    <property type="evidence" value="ECO:0007669"/>
    <property type="project" value="UniProtKB-UniRule"/>
</dbReference>
<name>A0A1Y1S0I8_9SPIO</name>